<dbReference type="AlphaFoldDB" id="A0A9P9Z152"/>
<dbReference type="InterPro" id="IPR000718">
    <property type="entry name" value="Peptidase_M13"/>
</dbReference>
<protein>
    <submittedName>
        <fullName evidence="12">Uncharacterized protein</fullName>
    </submittedName>
</protein>
<name>A0A9P9Z152_9MUSC</name>
<keyword evidence="7" id="KW-0862">Zinc</keyword>
<comment type="subcellular location">
    <subcellularLocation>
        <location evidence="2">Cell membrane</location>
        <topology evidence="2">Single-pass type II membrane protein</topology>
    </subcellularLocation>
</comment>
<evidence type="ECO:0000256" key="5">
    <source>
        <dbReference type="ARBA" id="ARBA00022723"/>
    </source>
</evidence>
<dbReference type="InterPro" id="IPR024079">
    <property type="entry name" value="MetalloPept_cat_dom_sf"/>
</dbReference>
<dbReference type="Gene3D" id="1.10.1380.10">
    <property type="entry name" value="Neutral endopeptidase , domain2"/>
    <property type="match status" value="1"/>
</dbReference>
<evidence type="ECO:0000313" key="13">
    <source>
        <dbReference type="Proteomes" id="UP001059596"/>
    </source>
</evidence>
<dbReference type="EMBL" id="JAMKOV010000001">
    <property type="protein sequence ID" value="KAI8046588.1"/>
    <property type="molecule type" value="Genomic_DNA"/>
</dbReference>
<comment type="cofactor">
    <cofactor evidence="1">
        <name>Zn(2+)</name>
        <dbReference type="ChEBI" id="CHEBI:29105"/>
    </cofactor>
</comment>
<dbReference type="GO" id="GO:0004222">
    <property type="term" value="F:metalloendopeptidase activity"/>
    <property type="evidence" value="ECO:0007669"/>
    <property type="project" value="InterPro"/>
</dbReference>
<proteinExistence type="inferred from homology"/>
<dbReference type="CDD" id="cd08662">
    <property type="entry name" value="M13"/>
    <property type="match status" value="1"/>
</dbReference>
<dbReference type="PANTHER" id="PTHR11733:SF238">
    <property type="entry name" value="FI07649P-RELATED"/>
    <property type="match status" value="1"/>
</dbReference>
<accession>A0A9P9Z152</accession>
<keyword evidence="5" id="KW-0479">Metal-binding</keyword>
<feature type="domain" description="Peptidase M13 N-terminal" evidence="11">
    <location>
        <begin position="60"/>
        <end position="420"/>
    </location>
</feature>
<dbReference type="InterPro" id="IPR008753">
    <property type="entry name" value="Peptidase_M13_N"/>
</dbReference>
<feature type="domain" description="Peptidase M13 C-terminal" evidence="10">
    <location>
        <begin position="479"/>
        <end position="681"/>
    </location>
</feature>
<gene>
    <name evidence="12" type="ORF">M5D96_002799</name>
</gene>
<evidence type="ECO:0000256" key="8">
    <source>
        <dbReference type="ARBA" id="ARBA00023049"/>
    </source>
</evidence>
<dbReference type="Pfam" id="PF01431">
    <property type="entry name" value="Peptidase_M13"/>
    <property type="match status" value="1"/>
</dbReference>
<evidence type="ECO:0000256" key="9">
    <source>
        <dbReference type="SAM" id="SignalP"/>
    </source>
</evidence>
<organism evidence="12 13">
    <name type="scientific">Drosophila gunungcola</name>
    <name type="common">fruit fly</name>
    <dbReference type="NCBI Taxonomy" id="103775"/>
    <lineage>
        <taxon>Eukaryota</taxon>
        <taxon>Metazoa</taxon>
        <taxon>Ecdysozoa</taxon>
        <taxon>Arthropoda</taxon>
        <taxon>Hexapoda</taxon>
        <taxon>Insecta</taxon>
        <taxon>Pterygota</taxon>
        <taxon>Neoptera</taxon>
        <taxon>Endopterygota</taxon>
        <taxon>Diptera</taxon>
        <taxon>Brachycera</taxon>
        <taxon>Muscomorpha</taxon>
        <taxon>Ephydroidea</taxon>
        <taxon>Drosophilidae</taxon>
        <taxon>Drosophila</taxon>
        <taxon>Sophophora</taxon>
    </lineage>
</organism>
<dbReference type="PANTHER" id="PTHR11733">
    <property type="entry name" value="ZINC METALLOPROTEASE FAMILY M13 NEPRILYSIN-RELATED"/>
    <property type="match status" value="1"/>
</dbReference>
<reference evidence="12" key="1">
    <citation type="journal article" date="2023" name="Genome Biol. Evol.">
        <title>Long-read-based Genome Assembly of Drosophila gunungcola Reveals Fewer Chemosensory Genes in Flower-breeding Species.</title>
        <authorList>
            <person name="Negi A."/>
            <person name="Liao B.Y."/>
            <person name="Yeh S.D."/>
        </authorList>
    </citation>
    <scope>NUCLEOTIDE SEQUENCE</scope>
    <source>
        <strain evidence="12">Sukarami</strain>
    </source>
</reference>
<dbReference type="GO" id="GO:0005886">
    <property type="term" value="C:plasma membrane"/>
    <property type="evidence" value="ECO:0007669"/>
    <property type="project" value="UniProtKB-SubCell"/>
</dbReference>
<dbReference type="Gene3D" id="3.40.390.10">
    <property type="entry name" value="Collagenase (Catalytic Domain)"/>
    <property type="match status" value="1"/>
</dbReference>
<comment type="caution">
    <text evidence="12">The sequence shown here is derived from an EMBL/GenBank/DDBJ whole genome shotgun (WGS) entry which is preliminary data.</text>
</comment>
<feature type="signal peptide" evidence="9">
    <location>
        <begin position="1"/>
        <end position="24"/>
    </location>
</feature>
<keyword evidence="9" id="KW-0732">Signal</keyword>
<dbReference type="InterPro" id="IPR018497">
    <property type="entry name" value="Peptidase_M13_C"/>
</dbReference>
<evidence type="ECO:0000256" key="2">
    <source>
        <dbReference type="ARBA" id="ARBA00004401"/>
    </source>
</evidence>
<evidence type="ECO:0000256" key="4">
    <source>
        <dbReference type="ARBA" id="ARBA00022670"/>
    </source>
</evidence>
<evidence type="ECO:0000256" key="6">
    <source>
        <dbReference type="ARBA" id="ARBA00022801"/>
    </source>
</evidence>
<dbReference type="Pfam" id="PF05649">
    <property type="entry name" value="Peptidase_M13_N"/>
    <property type="match status" value="1"/>
</dbReference>
<dbReference type="InterPro" id="IPR042089">
    <property type="entry name" value="Peptidase_M13_dom_2"/>
</dbReference>
<evidence type="ECO:0000313" key="12">
    <source>
        <dbReference type="EMBL" id="KAI8046588.1"/>
    </source>
</evidence>
<feature type="chain" id="PRO_5040390082" evidence="9">
    <location>
        <begin position="25"/>
        <end position="684"/>
    </location>
</feature>
<dbReference type="GO" id="GO:0016485">
    <property type="term" value="P:protein processing"/>
    <property type="evidence" value="ECO:0007669"/>
    <property type="project" value="TreeGrafter"/>
</dbReference>
<evidence type="ECO:0000256" key="1">
    <source>
        <dbReference type="ARBA" id="ARBA00001947"/>
    </source>
</evidence>
<comment type="similarity">
    <text evidence="3">Belongs to the peptidase M13 family.</text>
</comment>
<evidence type="ECO:0000256" key="7">
    <source>
        <dbReference type="ARBA" id="ARBA00022833"/>
    </source>
</evidence>
<evidence type="ECO:0000259" key="10">
    <source>
        <dbReference type="Pfam" id="PF01431"/>
    </source>
</evidence>
<dbReference type="Proteomes" id="UP001059596">
    <property type="component" value="Chromosome 3R"/>
</dbReference>
<dbReference type="OrthoDB" id="6475849at2759"/>
<sequence>MEGLLHSVCLIFITLAATISSSSAIQGGVFKELTTSLGQQIMRLAKSAEMRSFMDSNVSPCEDFYGYACGNYAAINAATLEKDTDIGRLMFASYLRRVRQLLKQPRMSTDRPMEVRVKYFYESCLDTAALRANQRTHLLSVLREFGGMPAVEGKSWNDVGFDALETMAQLLRRYGKTTLLGVTVSPDFTNSQIKRLYLGQRDDLMERDGSASLAKKQELKQRLQNLLGLSQELAGKTAEEIIELEAELAHTVLDRRMDRDPRLRNRLTMLSNMSDVYGPVLNLTSFVTSWLGHDYIVPVYEHVPSYLFQVKKLLLGTPNHVLANYMLSTLLTDFEIRPSDGQQEEICAQRMAQLFPDVLDHMVYLSLEQQSPHIANELRNLWLELKTSFREILSSPDLEWLDETTRAELLEKLRLMSFEIAGGQAVDFEERYGALVVSSADYYGNVQRLLEVQASNLRTDLMKESQRLSYYDGVIESPFYATEINLVVLPASYMQHRYFWDDVYPSALKYGTLGLFLSHEMAHGFDDLNRLFDSKGNLNEYWSSQAKMGFESVKSCLSDQFAKMRYDSKMLPRLESQGESIADNVGIRIAQAAHRKWLEQLRTQDMETLPHMSQSPEQLFYLSVAQSMCSDIWLERRSAFLRNSVHPPNESRVLAMLANSAAFAEAFQCSNKTKMNPPTRCLMY</sequence>
<dbReference type="GO" id="GO:0046872">
    <property type="term" value="F:metal ion binding"/>
    <property type="evidence" value="ECO:0007669"/>
    <property type="project" value="UniProtKB-KW"/>
</dbReference>
<keyword evidence="4" id="KW-0645">Protease</keyword>
<keyword evidence="8" id="KW-0482">Metalloprotease</keyword>
<dbReference type="PROSITE" id="PS51885">
    <property type="entry name" value="NEPRILYSIN"/>
    <property type="match status" value="1"/>
</dbReference>
<evidence type="ECO:0000259" key="11">
    <source>
        <dbReference type="Pfam" id="PF05649"/>
    </source>
</evidence>
<dbReference type="PRINTS" id="PR00786">
    <property type="entry name" value="NEPRILYSIN"/>
</dbReference>
<evidence type="ECO:0000256" key="3">
    <source>
        <dbReference type="ARBA" id="ARBA00007357"/>
    </source>
</evidence>
<keyword evidence="13" id="KW-1185">Reference proteome</keyword>
<dbReference type="SUPFAM" id="SSF55486">
    <property type="entry name" value="Metalloproteases ('zincins'), catalytic domain"/>
    <property type="match status" value="1"/>
</dbReference>
<keyword evidence="6" id="KW-0378">Hydrolase</keyword>